<protein>
    <submittedName>
        <fullName evidence="1">Uncharacterized protein</fullName>
    </submittedName>
</protein>
<dbReference type="AlphaFoldDB" id="A0A844GCS9"/>
<evidence type="ECO:0000313" key="1">
    <source>
        <dbReference type="EMBL" id="MTD33038.1"/>
    </source>
</evidence>
<comment type="caution">
    <text evidence="1">The sequence shown here is derived from an EMBL/GenBank/DDBJ whole genome shotgun (WGS) entry which is preliminary data.</text>
</comment>
<gene>
    <name evidence="1" type="ORF">GKE73_07140</name>
</gene>
<name>A0A844GCS9_9NEIS</name>
<organism evidence="1 2">
    <name type="scientific">Paludibacterium denitrificans</name>
    <dbReference type="NCBI Taxonomy" id="2675226"/>
    <lineage>
        <taxon>Bacteria</taxon>
        <taxon>Pseudomonadati</taxon>
        <taxon>Pseudomonadota</taxon>
        <taxon>Betaproteobacteria</taxon>
        <taxon>Neisseriales</taxon>
        <taxon>Chromobacteriaceae</taxon>
        <taxon>Paludibacterium</taxon>
    </lineage>
</organism>
<dbReference type="EMBL" id="WLYX01000001">
    <property type="protein sequence ID" value="MTD33038.1"/>
    <property type="molecule type" value="Genomic_DNA"/>
</dbReference>
<reference evidence="1 2" key="1">
    <citation type="submission" date="2019-11" db="EMBL/GenBank/DDBJ databases">
        <title>Draft genome sequence of Paludibacterium sp. dN18-1.</title>
        <authorList>
            <person name="Im W.-T."/>
        </authorList>
    </citation>
    <scope>NUCLEOTIDE SEQUENCE [LARGE SCALE GENOMIC DNA]</scope>
    <source>
        <strain evidence="2">dN 18-1</strain>
    </source>
</reference>
<dbReference type="Proteomes" id="UP000446658">
    <property type="component" value="Unassembled WGS sequence"/>
</dbReference>
<proteinExistence type="predicted"/>
<accession>A0A844GCS9</accession>
<sequence length="59" mass="6056">MVWQLAQQPSDMAGVARVTGLCRQRAVSGDAPGLSSCCRMARTRAANSGGMAVSGNGRC</sequence>
<evidence type="ECO:0000313" key="2">
    <source>
        <dbReference type="Proteomes" id="UP000446658"/>
    </source>
</evidence>
<dbReference type="RefSeq" id="WP_230369739.1">
    <property type="nucleotide sequence ID" value="NZ_WLYX01000001.1"/>
</dbReference>
<keyword evidence="2" id="KW-1185">Reference proteome</keyword>